<evidence type="ECO:0000313" key="2">
    <source>
        <dbReference type="Proteomes" id="UP000601055"/>
    </source>
</evidence>
<sequence length="186" mass="22141">MKNVTSIYFKTLLFAIVVLFSSFKTLQEEIYPEQIDWDTHFKAQPDKHSAFAAETATTWHYSYNATVRDNNLHIDFKFSAGVVPEKSWVKPDRISDRRVSRQLLNHEQGHVYINFLLLKEGEIQIRNQKYTPNNYKRLIQSTANKVSDYYNSLQNRYDDETKHGSDLEAQSRWDDYIRSEMNKYER</sequence>
<dbReference type="Pfam" id="PF06037">
    <property type="entry name" value="DUF922"/>
    <property type="match status" value="1"/>
</dbReference>
<protein>
    <submittedName>
        <fullName evidence="1">DUF922 domain-containing protein</fullName>
    </submittedName>
</protein>
<dbReference type="AlphaFoldDB" id="A0A923DY53"/>
<dbReference type="EMBL" id="WNXD01000001">
    <property type="protein sequence ID" value="MBB2145196.1"/>
    <property type="molecule type" value="Genomic_DNA"/>
</dbReference>
<gene>
    <name evidence="1" type="ORF">GM921_06860</name>
</gene>
<dbReference type="RefSeq" id="WP_182921853.1">
    <property type="nucleotide sequence ID" value="NZ_WNXD01000001.1"/>
</dbReference>
<evidence type="ECO:0000313" key="1">
    <source>
        <dbReference type="EMBL" id="MBB2145196.1"/>
    </source>
</evidence>
<dbReference type="InterPro" id="IPR010321">
    <property type="entry name" value="DUF922"/>
</dbReference>
<accession>A0A923DY53</accession>
<dbReference type="Proteomes" id="UP000601055">
    <property type="component" value="Unassembled WGS sequence"/>
</dbReference>
<proteinExistence type="predicted"/>
<name>A0A923DY53_9SPHI</name>
<reference evidence="1" key="1">
    <citation type="submission" date="2019-11" db="EMBL/GenBank/DDBJ databases">
        <title>Description of Pedobacter sp. LMG 31464T.</title>
        <authorList>
            <person name="Carlier A."/>
            <person name="Qi S."/>
            <person name="Vandamme P."/>
        </authorList>
    </citation>
    <scope>NUCLEOTIDE SEQUENCE</scope>
    <source>
        <strain evidence="1">LMG 31464</strain>
    </source>
</reference>
<organism evidence="1 2">
    <name type="scientific">Pedobacter planticolens</name>
    <dbReference type="NCBI Taxonomy" id="2679964"/>
    <lineage>
        <taxon>Bacteria</taxon>
        <taxon>Pseudomonadati</taxon>
        <taxon>Bacteroidota</taxon>
        <taxon>Sphingobacteriia</taxon>
        <taxon>Sphingobacteriales</taxon>
        <taxon>Sphingobacteriaceae</taxon>
        <taxon>Pedobacter</taxon>
    </lineage>
</organism>
<comment type="caution">
    <text evidence="1">The sequence shown here is derived from an EMBL/GenBank/DDBJ whole genome shotgun (WGS) entry which is preliminary data.</text>
</comment>
<keyword evidence="2" id="KW-1185">Reference proteome</keyword>